<feature type="domain" description="KOW" evidence="4">
    <location>
        <begin position="390"/>
        <end position="417"/>
    </location>
</feature>
<feature type="domain" description="KOW" evidence="4">
    <location>
        <begin position="102"/>
        <end position="129"/>
    </location>
</feature>
<dbReference type="CDD" id="cd06082">
    <property type="entry name" value="KOW_Spt5_2"/>
    <property type="match status" value="1"/>
</dbReference>
<dbReference type="Pfam" id="PF23037">
    <property type="entry name" value="KOWx_SPT5"/>
    <property type="match status" value="1"/>
</dbReference>
<dbReference type="EMBL" id="JAIPUX010000035">
    <property type="protein sequence ID" value="KAH0631600.1"/>
    <property type="molecule type" value="Genomic_DNA"/>
</dbReference>
<protein>
    <recommendedName>
        <fullName evidence="8">Transcription elongation factor SPT5</fullName>
    </recommendedName>
</protein>
<dbReference type="Proteomes" id="UP000826234">
    <property type="component" value="Unassembled WGS sequence"/>
</dbReference>
<dbReference type="InterPro" id="IPR041978">
    <property type="entry name" value="KOW_Spt5_5"/>
</dbReference>
<evidence type="ECO:0000259" key="5">
    <source>
        <dbReference type="SMART" id="SM01104"/>
    </source>
</evidence>
<dbReference type="InterPro" id="IPR041975">
    <property type="entry name" value="KOW_Spt5_2"/>
</dbReference>
<dbReference type="Pfam" id="PF23291">
    <property type="entry name" value="KOW4_SPT5"/>
    <property type="match status" value="1"/>
</dbReference>
<feature type="domain" description="KOW" evidence="4">
    <location>
        <begin position="689"/>
        <end position="716"/>
    </location>
</feature>
<dbReference type="CDD" id="cd06085">
    <property type="entry name" value="KOW_Spt5_5"/>
    <property type="match status" value="1"/>
</dbReference>
<dbReference type="InterPro" id="IPR005824">
    <property type="entry name" value="KOW"/>
</dbReference>
<feature type="compositionally biased region" description="Gly residues" evidence="3">
    <location>
        <begin position="371"/>
        <end position="383"/>
    </location>
</feature>
<evidence type="ECO:0008006" key="8">
    <source>
        <dbReference type="Google" id="ProtNLM"/>
    </source>
</evidence>
<dbReference type="InterPro" id="IPR057936">
    <property type="entry name" value="KOWx_Spt5"/>
</dbReference>
<dbReference type="Pfam" id="PF23290">
    <property type="entry name" value="KOW5_SPT5"/>
    <property type="match status" value="1"/>
</dbReference>
<organism evidence="6 7">
    <name type="scientific">Phrynosoma platyrhinos</name>
    <name type="common">Desert horned lizard</name>
    <dbReference type="NCBI Taxonomy" id="52577"/>
    <lineage>
        <taxon>Eukaryota</taxon>
        <taxon>Metazoa</taxon>
        <taxon>Chordata</taxon>
        <taxon>Craniata</taxon>
        <taxon>Vertebrata</taxon>
        <taxon>Euteleostomi</taxon>
        <taxon>Lepidosauria</taxon>
        <taxon>Squamata</taxon>
        <taxon>Bifurcata</taxon>
        <taxon>Unidentata</taxon>
        <taxon>Episquamata</taxon>
        <taxon>Toxicofera</taxon>
        <taxon>Iguania</taxon>
        <taxon>Phrynosomatidae</taxon>
        <taxon>Phrynosomatinae</taxon>
        <taxon>Phrynosoma</taxon>
    </lineage>
</organism>
<evidence type="ECO:0000256" key="3">
    <source>
        <dbReference type="SAM" id="MobiDB-lite"/>
    </source>
</evidence>
<dbReference type="CDD" id="cd06086">
    <property type="entry name" value="KOW_Spt5_6"/>
    <property type="match status" value="1"/>
</dbReference>
<dbReference type="InterPro" id="IPR024945">
    <property type="entry name" value="Spt5_C_dom"/>
</dbReference>
<dbReference type="PANTHER" id="PTHR11125">
    <property type="entry name" value="SUPPRESSOR OF TY 5"/>
    <property type="match status" value="1"/>
</dbReference>
<dbReference type="InterPro" id="IPR057934">
    <property type="entry name" value="KOW_Spt5_7"/>
</dbReference>
<feature type="domain" description="Spt5 C-terminal" evidence="5">
    <location>
        <begin position="459"/>
        <end position="595"/>
    </location>
</feature>
<dbReference type="Pfam" id="PF23284">
    <property type="entry name" value="KOW2_Spt5"/>
    <property type="match status" value="1"/>
</dbReference>
<evidence type="ECO:0000313" key="6">
    <source>
        <dbReference type="EMBL" id="KAH0631600.1"/>
    </source>
</evidence>
<dbReference type="CDD" id="cd06083">
    <property type="entry name" value="KOW_Spt5_3"/>
    <property type="match status" value="1"/>
</dbReference>
<feature type="domain" description="KOW" evidence="4">
    <location>
        <begin position="285"/>
        <end position="312"/>
    </location>
</feature>
<reference evidence="6 7" key="1">
    <citation type="journal article" date="2022" name="Gigascience">
        <title>A chromosome-level genome assembly and annotation of the desert horned lizard, Phrynosoma platyrhinos, provides insight into chromosomal rearrangements among reptiles.</title>
        <authorList>
            <person name="Koochekian N."/>
            <person name="Ascanio A."/>
            <person name="Farleigh K."/>
            <person name="Card D.C."/>
            <person name="Schield D.R."/>
            <person name="Castoe T.A."/>
            <person name="Jezkova T."/>
        </authorList>
    </citation>
    <scope>NUCLEOTIDE SEQUENCE [LARGE SCALE GENOMIC DNA]</scope>
    <source>
        <strain evidence="6">NK-2021</strain>
    </source>
</reference>
<feature type="compositionally biased region" description="Polar residues" evidence="3">
    <location>
        <begin position="564"/>
        <end position="577"/>
    </location>
</feature>
<comment type="caution">
    <text evidence="6">The sequence shown here is derived from an EMBL/GenBank/DDBJ whole genome shotgun (WGS) entry which is preliminary data.</text>
</comment>
<evidence type="ECO:0000313" key="7">
    <source>
        <dbReference type="Proteomes" id="UP000826234"/>
    </source>
</evidence>
<dbReference type="InterPro" id="IPR039659">
    <property type="entry name" value="SPT5"/>
</dbReference>
<dbReference type="CDD" id="cd06084">
    <property type="entry name" value="KOW_Spt5_4"/>
    <property type="match status" value="1"/>
</dbReference>
<dbReference type="Gene3D" id="2.30.30.30">
    <property type="match status" value="3"/>
</dbReference>
<accession>A0ABQ7TP78</accession>
<feature type="compositionally biased region" description="Low complexity" evidence="3">
    <location>
        <begin position="583"/>
        <end position="597"/>
    </location>
</feature>
<proteinExistence type="predicted"/>
<dbReference type="PANTHER" id="PTHR11125:SF7">
    <property type="entry name" value="TRANSCRIPTION ELONGATION FACTOR SPT5"/>
    <property type="match status" value="1"/>
</dbReference>
<feature type="domain" description="KOW" evidence="4">
    <location>
        <begin position="50"/>
        <end position="77"/>
    </location>
</feature>
<feature type="compositionally biased region" description="Acidic residues" evidence="3">
    <location>
        <begin position="521"/>
        <end position="531"/>
    </location>
</feature>
<dbReference type="InterPro" id="IPR014722">
    <property type="entry name" value="Rib_uL2_dom2"/>
</dbReference>
<evidence type="ECO:0000256" key="2">
    <source>
        <dbReference type="ARBA" id="ARBA00023242"/>
    </source>
</evidence>
<dbReference type="Pfam" id="PF00467">
    <property type="entry name" value="KOW"/>
    <property type="match status" value="1"/>
</dbReference>
<feature type="region of interest" description="Disordered" evidence="3">
    <location>
        <begin position="434"/>
        <end position="663"/>
    </location>
</feature>
<evidence type="ECO:0000256" key="1">
    <source>
        <dbReference type="ARBA" id="ARBA00004123"/>
    </source>
</evidence>
<dbReference type="InterPro" id="IPR008991">
    <property type="entry name" value="Translation_prot_SH3-like_sf"/>
</dbReference>
<dbReference type="SMART" id="SM00739">
    <property type="entry name" value="KOW"/>
    <property type="match status" value="5"/>
</dbReference>
<name>A0ABQ7TP78_PHRPL</name>
<feature type="compositionally biased region" description="Pro residues" evidence="3">
    <location>
        <begin position="544"/>
        <end position="563"/>
    </location>
</feature>
<dbReference type="Pfam" id="PF23287">
    <property type="entry name" value="KOW7_SPT5"/>
    <property type="match status" value="1"/>
</dbReference>
<feature type="compositionally biased region" description="Polar residues" evidence="3">
    <location>
        <begin position="450"/>
        <end position="479"/>
    </location>
</feature>
<sequence>MSAVITEGVKPTLSELEKFEDQPEGIDLEVVTESTGKVVVVVVVVVVVHNFQPGDNVEVCEGELINLQGKILSVDGNKITIMPKHEDLKDMLEFPAQELRKYFKMGDHVKVIAGRFEGDTGLIVRVEENFVILFSDLTMHEVSSGGENEKPLFVLDEFCPRDPRLLASHSLLLTPVLASVFLSQPVQNTGLFSLAPNLLLLQLKVLPRDLQLCSETASGVDVGGQHEWGELVQLDPQTVGVIVRLERETFQVLNMYGKVVTVRHQAVNRKKDNRFAVALDSEQNNIHVKDIVKVIDGPHSGREGEIRHLFRSFAFLHCKKLVENGGMFVCKTRHLVLAGGSKPRDVTNFTIGGFAPMSPRINSPMHPSAGGQRGDFGGGGMSRGRGRRDNDLIGQTVRISQGPYKGYIGVVKDATESTARVELHSTCQTISVDRQRLTTVGSRRPGGMTSAHSRTPMYGSQTPMYGSGSRTPMYGSQTPLHDGNRTPHYGSQTPLHDGSRTPAQSGAWDPNNPNTPSRADEEFDYGFDDEPTPSPQGYGGTPNPQTPGYPDPSSPQVNPPYNPQTPGTPAMYNTDQFSPYAVPSPQGSYQPSPSPQSFHQVAPSPVGYQNTHSPASYHPTPSPMAYQASPSPSPVGYSPMTPGAPSPGGYNPHTPGSGIEQSSSDWVTTDIQVKVRDTYLDSQVVGQTGVIRSVTVKVILGEDREATGVLLSIDGEDGIVRMDLDEQLKILNLRFLGKLLEA</sequence>
<keyword evidence="2" id="KW-0539">Nucleus</keyword>
<dbReference type="SUPFAM" id="SSF50104">
    <property type="entry name" value="Translation proteins SH3-like domain"/>
    <property type="match status" value="1"/>
</dbReference>
<dbReference type="InterPro" id="IPR041977">
    <property type="entry name" value="KOW_Spt5_4"/>
</dbReference>
<keyword evidence="7" id="KW-1185">Reference proteome</keyword>
<dbReference type="InterPro" id="IPR041976">
    <property type="entry name" value="KOW_Spt5_3"/>
</dbReference>
<dbReference type="SMART" id="SM01104">
    <property type="entry name" value="CTD"/>
    <property type="match status" value="1"/>
</dbReference>
<evidence type="ECO:0000259" key="4">
    <source>
        <dbReference type="SMART" id="SM00739"/>
    </source>
</evidence>
<comment type="subcellular location">
    <subcellularLocation>
        <location evidence="1">Nucleus</location>
    </subcellularLocation>
</comment>
<gene>
    <name evidence="6" type="ORF">JD844_006005</name>
</gene>
<feature type="region of interest" description="Disordered" evidence="3">
    <location>
        <begin position="364"/>
        <end position="396"/>
    </location>
</feature>